<dbReference type="OrthoDB" id="1600564at2759"/>
<evidence type="ECO:0000256" key="3">
    <source>
        <dbReference type="ARBA" id="ARBA00023125"/>
    </source>
</evidence>
<feature type="region of interest" description="Disordered" evidence="6">
    <location>
        <begin position="660"/>
        <end position="725"/>
    </location>
</feature>
<keyword evidence="4" id="KW-0804">Transcription</keyword>
<dbReference type="InterPro" id="IPR051089">
    <property type="entry name" value="prtT"/>
</dbReference>
<feature type="region of interest" description="Disordered" evidence="6">
    <location>
        <begin position="1"/>
        <end position="25"/>
    </location>
</feature>
<feature type="region of interest" description="Disordered" evidence="6">
    <location>
        <begin position="849"/>
        <end position="869"/>
    </location>
</feature>
<dbReference type="GO" id="GO:0000976">
    <property type="term" value="F:transcription cis-regulatory region binding"/>
    <property type="evidence" value="ECO:0007669"/>
    <property type="project" value="TreeGrafter"/>
</dbReference>
<keyword evidence="3" id="KW-0238">DNA-binding</keyword>
<dbReference type="EMBL" id="KE148151">
    <property type="protein sequence ID" value="EPE07288.1"/>
    <property type="molecule type" value="Genomic_DNA"/>
</dbReference>
<sequence length="984" mass="107490">MHHSIHIQTGQVVKPQQRGGPKPTRVADLERRLEDLTSRLDSVSRQHSTQLSVSPIEPTGPGHHTAQLDVFHLKDQWSYMYPTVMPTKDLSDATTVQTVNEPNGAYHFGRQTSFTQQNGVCSPPVTNPSPASINNTVNNSSSSSSSRSSNSTAPTSGAEMDTDDLRPCSLLSSLQVPGGRPYLSEVSMAAGSKKRTPGSKKPLRLTGSFAAPLSSPVPDNIWPKPDEAEIMLSEYRDYMMPLFPFVIIQQYTTAEQLRCDQPTLWKAVMIAACHLDFRRQIVMGNQLVGELAAAAFLQPRRSLDTLQAVLILIGWFHYNINSFQLVNFSYMARSMCVSLGISEPFSPVAMQKKIGEEEAEGQDQPQKQQHHSQGLGSVYGNGEDAKHEDDGIGICTPISSAGGSISMIVSNGLSKQDCGLRQTKEYSAEALEQMRTLAGTFYVVSVLSTTNKRPDAMLNSAYLETCCQVLERNMEYQSDAYLLQLVRIQQLSQSISVAYSLRTDGMQMGVHSRHLYQDLRQQLEAFKAQLPEQYNRDVNLNGHVYTAETLLYEAVLQESGHAAWQNDPMSNDELLEILWSCTRSINAYMLKRFQDCVSDRPRFLCLTSYDFIYTFLTALKLITIQVPGWDCRRARRELAFDDVIDRQILDLQCLAERRNQNRARHTPKDTSTAHARDNSNNGSADPYKVEGRSPDDNASAAGSTTGVGASTSGEQPGKGSPLDPFTRLADRLTYLKAMISTELDKMPPHGSNNSSSSSGSSFSTYMHRTAAASLGLGSSPFVTMDAAIGRPTSVVHQPTMHIPATPVPSTSTVPSNPPNPSAHPVTAPPHSSTCNMPAVMHAVTAHPHTHHHSHSHSHYPHLHSHHQSPVSIHAPHPYSVAASLGGMPVVSPAMMSMASVAGQGMHPTPVMGSTMASANMPFGGTIPVSAEPVLTFADATMDYMQTVEGHGLVGLYNVPAWESFMDPNLGTPPYYDSLAQANTA</sequence>
<feature type="compositionally biased region" description="Low complexity" evidence="6">
    <location>
        <begin position="362"/>
        <end position="373"/>
    </location>
</feature>
<evidence type="ECO:0000313" key="7">
    <source>
        <dbReference type="EMBL" id="EPE07288.1"/>
    </source>
</evidence>
<dbReference type="CDD" id="cd12148">
    <property type="entry name" value="fungal_TF_MHR"/>
    <property type="match status" value="1"/>
</dbReference>
<feature type="compositionally biased region" description="Basic residues" evidence="6">
    <location>
        <begin position="849"/>
        <end position="866"/>
    </location>
</feature>
<name>S3CLB5_OPHP1</name>
<dbReference type="VEuPathDB" id="FungiDB:F503_07939"/>
<evidence type="ECO:0000256" key="6">
    <source>
        <dbReference type="SAM" id="MobiDB-lite"/>
    </source>
</evidence>
<feature type="compositionally biased region" description="Polar residues" evidence="6">
    <location>
        <begin position="669"/>
        <end position="683"/>
    </location>
</feature>
<dbReference type="GO" id="GO:0000981">
    <property type="term" value="F:DNA-binding transcription factor activity, RNA polymerase II-specific"/>
    <property type="evidence" value="ECO:0007669"/>
    <property type="project" value="TreeGrafter"/>
</dbReference>
<dbReference type="HOGENOM" id="CLU_006524_10_0_1"/>
<dbReference type="PANTHER" id="PTHR31845:SF10">
    <property type="entry name" value="ZN(II)2CYS6 TRANSCRIPTION FACTOR (EUROFUNG)"/>
    <property type="match status" value="1"/>
</dbReference>
<protein>
    <submittedName>
        <fullName evidence="7">Trna processing endoribonuclease</fullName>
    </submittedName>
</protein>
<feature type="region of interest" description="Disordered" evidence="6">
    <location>
        <begin position="806"/>
        <end position="830"/>
    </location>
</feature>
<feature type="compositionally biased region" description="Low complexity" evidence="6">
    <location>
        <begin position="698"/>
        <end position="713"/>
    </location>
</feature>
<evidence type="ECO:0000256" key="5">
    <source>
        <dbReference type="ARBA" id="ARBA00023242"/>
    </source>
</evidence>
<keyword evidence="8" id="KW-1185">Reference proteome</keyword>
<feature type="region of interest" description="Disordered" evidence="6">
    <location>
        <begin position="115"/>
        <end position="170"/>
    </location>
</feature>
<feature type="region of interest" description="Disordered" evidence="6">
    <location>
        <begin position="356"/>
        <end position="382"/>
    </location>
</feature>
<dbReference type="GO" id="GO:0005634">
    <property type="term" value="C:nucleus"/>
    <property type="evidence" value="ECO:0007669"/>
    <property type="project" value="UniProtKB-SubCell"/>
</dbReference>
<dbReference type="PANTHER" id="PTHR31845">
    <property type="entry name" value="FINGER DOMAIN PROTEIN, PUTATIVE-RELATED"/>
    <property type="match status" value="1"/>
</dbReference>
<reference evidence="7 8" key="1">
    <citation type="journal article" date="2013" name="BMC Genomics">
        <title>The genome and transcriptome of the pine saprophyte Ophiostoma piceae, and a comparison with the bark beetle-associated pine pathogen Grosmannia clavigera.</title>
        <authorList>
            <person name="Haridas S."/>
            <person name="Wang Y."/>
            <person name="Lim L."/>
            <person name="Massoumi Alamouti S."/>
            <person name="Jackman S."/>
            <person name="Docking R."/>
            <person name="Robertson G."/>
            <person name="Birol I."/>
            <person name="Bohlmann J."/>
            <person name="Breuil C."/>
        </authorList>
    </citation>
    <scope>NUCLEOTIDE SEQUENCE [LARGE SCALE GENOMIC DNA]</scope>
    <source>
        <strain evidence="7 8">UAMH 11346</strain>
    </source>
</reference>
<accession>S3CLB5</accession>
<comment type="subcellular location">
    <subcellularLocation>
        <location evidence="1">Nucleus</location>
    </subcellularLocation>
</comment>
<feature type="region of interest" description="Disordered" evidence="6">
    <location>
        <begin position="743"/>
        <end position="762"/>
    </location>
</feature>
<dbReference type="OMA" id="SICERCH"/>
<organism evidence="7 8">
    <name type="scientific">Ophiostoma piceae (strain UAMH 11346)</name>
    <name type="common">Sap stain fungus</name>
    <dbReference type="NCBI Taxonomy" id="1262450"/>
    <lineage>
        <taxon>Eukaryota</taxon>
        <taxon>Fungi</taxon>
        <taxon>Dikarya</taxon>
        <taxon>Ascomycota</taxon>
        <taxon>Pezizomycotina</taxon>
        <taxon>Sordariomycetes</taxon>
        <taxon>Sordariomycetidae</taxon>
        <taxon>Ophiostomatales</taxon>
        <taxon>Ophiostomataceae</taxon>
        <taxon>Ophiostoma</taxon>
    </lineage>
</organism>
<feature type="compositionally biased region" description="Low complexity" evidence="6">
    <location>
        <begin position="132"/>
        <end position="151"/>
    </location>
</feature>
<evidence type="ECO:0000313" key="8">
    <source>
        <dbReference type="Proteomes" id="UP000016923"/>
    </source>
</evidence>
<evidence type="ECO:0000256" key="2">
    <source>
        <dbReference type="ARBA" id="ARBA00023015"/>
    </source>
</evidence>
<evidence type="ECO:0000256" key="1">
    <source>
        <dbReference type="ARBA" id="ARBA00004123"/>
    </source>
</evidence>
<dbReference type="eggNOG" id="ENOG502SN12">
    <property type="taxonomic scope" value="Eukaryota"/>
</dbReference>
<feature type="compositionally biased region" description="Polar residues" evidence="6">
    <location>
        <begin position="1"/>
        <end position="11"/>
    </location>
</feature>
<dbReference type="AlphaFoldDB" id="S3CLB5"/>
<keyword evidence="2" id="KW-0805">Transcription regulation</keyword>
<gene>
    <name evidence="7" type="ORF">F503_07939</name>
</gene>
<dbReference type="Proteomes" id="UP000016923">
    <property type="component" value="Unassembled WGS sequence"/>
</dbReference>
<proteinExistence type="predicted"/>
<dbReference type="STRING" id="1262450.S3CLB5"/>
<keyword evidence="5" id="KW-0539">Nucleus</keyword>
<evidence type="ECO:0000256" key="4">
    <source>
        <dbReference type="ARBA" id="ARBA00023163"/>
    </source>
</evidence>
<feature type="compositionally biased region" description="Low complexity" evidence="6">
    <location>
        <begin position="750"/>
        <end position="762"/>
    </location>
</feature>
<feature type="region of interest" description="Disordered" evidence="6">
    <location>
        <begin position="41"/>
        <end position="63"/>
    </location>
</feature>